<evidence type="ECO:0000256" key="8">
    <source>
        <dbReference type="HAMAP-Rule" id="MF_00534"/>
    </source>
</evidence>
<reference evidence="10 11" key="1">
    <citation type="submission" date="2018-10" db="EMBL/GenBank/DDBJ databases">
        <title>Genome sequence of the corn leaf aphid (Rhopalosiphum maidis Fitch).</title>
        <authorList>
            <person name="Chen W."/>
            <person name="Shakir S."/>
            <person name="Bigham M."/>
            <person name="Fei Z."/>
            <person name="Jander G."/>
        </authorList>
    </citation>
    <scope>NUCLEOTIDE SEQUENCE [LARGE SCALE GENOMIC DNA]</scope>
    <source>
        <strain evidence="10 11">BTI</strain>
    </source>
</reference>
<dbReference type="Proteomes" id="UP000271533">
    <property type="component" value="Chromosome"/>
</dbReference>
<dbReference type="CDD" id="cd04318">
    <property type="entry name" value="EcAsnRS_like_N"/>
    <property type="match status" value="1"/>
</dbReference>
<evidence type="ECO:0000313" key="11">
    <source>
        <dbReference type="Proteomes" id="UP000271533"/>
    </source>
</evidence>
<protein>
    <recommendedName>
        <fullName evidence="8">Asparagine--tRNA ligase</fullName>
        <ecNumber evidence="8">6.1.1.22</ecNumber>
    </recommendedName>
    <alternativeName>
        <fullName evidence="8">Asparaginyl-tRNA synthetase</fullName>
        <shortName evidence="8">AsnRS</shortName>
    </alternativeName>
</protein>
<evidence type="ECO:0000256" key="6">
    <source>
        <dbReference type="ARBA" id="ARBA00022917"/>
    </source>
</evidence>
<dbReference type="GO" id="GO:0004816">
    <property type="term" value="F:asparagine-tRNA ligase activity"/>
    <property type="evidence" value="ECO:0007669"/>
    <property type="project" value="UniProtKB-UniRule"/>
</dbReference>
<gene>
    <name evidence="8" type="primary">asnS</name>
    <name evidence="10" type="ORF">D8S97_01945</name>
</gene>
<dbReference type="InterPro" id="IPR004522">
    <property type="entry name" value="Asn-tRNA-ligase"/>
</dbReference>
<dbReference type="GO" id="GO:0006421">
    <property type="term" value="P:asparaginyl-tRNA aminoacylation"/>
    <property type="evidence" value="ECO:0007669"/>
    <property type="project" value="UniProtKB-UniRule"/>
</dbReference>
<dbReference type="NCBIfam" id="NF003037">
    <property type="entry name" value="PRK03932.1"/>
    <property type="match status" value="1"/>
</dbReference>
<feature type="domain" description="Aminoacyl-transfer RNA synthetases class-II family profile" evidence="9">
    <location>
        <begin position="139"/>
        <end position="456"/>
    </location>
</feature>
<dbReference type="Gene3D" id="3.30.930.10">
    <property type="entry name" value="Bira Bifunctional Protein, Domain 2"/>
    <property type="match status" value="1"/>
</dbReference>
<dbReference type="Pfam" id="PF01336">
    <property type="entry name" value="tRNA_anti-codon"/>
    <property type="match status" value="1"/>
</dbReference>
<comment type="catalytic activity">
    <reaction evidence="8">
        <text>tRNA(Asn) + L-asparagine + ATP = L-asparaginyl-tRNA(Asn) + AMP + diphosphate + H(+)</text>
        <dbReference type="Rhea" id="RHEA:11180"/>
        <dbReference type="Rhea" id="RHEA-COMP:9659"/>
        <dbReference type="Rhea" id="RHEA-COMP:9674"/>
        <dbReference type="ChEBI" id="CHEBI:15378"/>
        <dbReference type="ChEBI" id="CHEBI:30616"/>
        <dbReference type="ChEBI" id="CHEBI:33019"/>
        <dbReference type="ChEBI" id="CHEBI:58048"/>
        <dbReference type="ChEBI" id="CHEBI:78442"/>
        <dbReference type="ChEBI" id="CHEBI:78515"/>
        <dbReference type="ChEBI" id="CHEBI:456215"/>
        <dbReference type="EC" id="6.1.1.22"/>
    </reaction>
</comment>
<keyword evidence="7 8" id="KW-0030">Aminoacyl-tRNA synthetase</keyword>
<evidence type="ECO:0000256" key="1">
    <source>
        <dbReference type="ARBA" id="ARBA00008226"/>
    </source>
</evidence>
<comment type="similarity">
    <text evidence="1 8">Belongs to the class-II aminoacyl-tRNA synthetase family.</text>
</comment>
<dbReference type="AlphaFoldDB" id="A0A3G2I602"/>
<dbReference type="PRINTS" id="PR01042">
    <property type="entry name" value="TRNASYNTHASP"/>
</dbReference>
<keyword evidence="2 8" id="KW-0963">Cytoplasm</keyword>
<dbReference type="EMBL" id="CP032759">
    <property type="protein sequence ID" value="AYN24709.1"/>
    <property type="molecule type" value="Genomic_DNA"/>
</dbReference>
<dbReference type="PROSITE" id="PS50862">
    <property type="entry name" value="AA_TRNA_LIGASE_II"/>
    <property type="match status" value="1"/>
</dbReference>
<keyword evidence="3 8" id="KW-0436">Ligase</keyword>
<sequence>MSTISISKIYKDDIIVNTSITVSGWVRSRRSSKSGFSFITMYDGSCFDCIQIIANKNLSNYYTDILHLTIGCSITITGVLVLSIGEQQKYEIKATEIQVLGWIQNPDTYPISAKKHTLEYLREVAHLRSRTNLIGAIVRIRNHVFQSLHKFLHKKGYYWIPTPIITGLNTEGAGEMFRVSTMDLKNIPKKINGSVDFKKDFFGKESFLTVSGQLNLETYACSLSKVYTFGPTFRAENSNTSRHLAEFWMLEVESSFCNLDEIATFSESILKYICKSILKYCMKDIKFLKKYIDNDIINRLKKFLLVDFVRIEYKDAIDILLNSKNKFENVVSFGMDLNTEHERFLVEKYFKVPVVIMNYPKELKAFYMRLNDDKKTVAAMDLLVPGVGELIGGSQREERIAMLDLRLSELGLKKEDYWWYRDLRRYGTVHHSGFGMGFERLISYITGIANIRDIIPFPRTVKNANF</sequence>
<dbReference type="EC" id="6.1.1.22" evidence="8"/>
<dbReference type="SUPFAM" id="SSF55681">
    <property type="entry name" value="Class II aaRS and biotin synthetases"/>
    <property type="match status" value="1"/>
</dbReference>
<evidence type="ECO:0000256" key="7">
    <source>
        <dbReference type="ARBA" id="ARBA00023146"/>
    </source>
</evidence>
<dbReference type="OrthoDB" id="9762036at2"/>
<evidence type="ECO:0000256" key="4">
    <source>
        <dbReference type="ARBA" id="ARBA00022741"/>
    </source>
</evidence>
<dbReference type="PANTHER" id="PTHR22594">
    <property type="entry name" value="ASPARTYL/LYSYL-TRNA SYNTHETASE"/>
    <property type="match status" value="1"/>
</dbReference>
<dbReference type="NCBIfam" id="TIGR00457">
    <property type="entry name" value="asnS"/>
    <property type="match status" value="1"/>
</dbReference>
<dbReference type="InterPro" id="IPR004364">
    <property type="entry name" value="Aa-tRNA-synt_II"/>
</dbReference>
<dbReference type="RefSeq" id="WP_158361213.1">
    <property type="nucleotide sequence ID" value="NZ_CP032759.1"/>
</dbReference>
<dbReference type="PANTHER" id="PTHR22594:SF34">
    <property type="entry name" value="ASPARAGINE--TRNA LIGASE, MITOCHONDRIAL-RELATED"/>
    <property type="match status" value="1"/>
</dbReference>
<dbReference type="Gene3D" id="2.40.50.140">
    <property type="entry name" value="Nucleic acid-binding proteins"/>
    <property type="match status" value="1"/>
</dbReference>
<dbReference type="InterPro" id="IPR002312">
    <property type="entry name" value="Asp/Asn-tRNA-synth_IIb"/>
</dbReference>
<keyword evidence="6 8" id="KW-0648">Protein biosynthesis</keyword>
<dbReference type="InterPro" id="IPR006195">
    <property type="entry name" value="aa-tRNA-synth_II"/>
</dbReference>
<dbReference type="CDD" id="cd00776">
    <property type="entry name" value="AsxRS_core"/>
    <property type="match status" value="1"/>
</dbReference>
<evidence type="ECO:0000313" key="10">
    <source>
        <dbReference type="EMBL" id="AYN24709.1"/>
    </source>
</evidence>
<dbReference type="InterPro" id="IPR045864">
    <property type="entry name" value="aa-tRNA-synth_II/BPL/LPL"/>
</dbReference>
<evidence type="ECO:0000259" key="9">
    <source>
        <dbReference type="PROSITE" id="PS50862"/>
    </source>
</evidence>
<keyword evidence="5 8" id="KW-0067">ATP-binding</keyword>
<name>A0A3G2I602_BUCRM</name>
<organism evidence="10 11">
    <name type="scientific">Buchnera aphidicola subsp. Rhopalosiphum maidis</name>
    <dbReference type="NCBI Taxonomy" id="118109"/>
    <lineage>
        <taxon>Bacteria</taxon>
        <taxon>Pseudomonadati</taxon>
        <taxon>Pseudomonadota</taxon>
        <taxon>Gammaproteobacteria</taxon>
        <taxon>Enterobacterales</taxon>
        <taxon>Erwiniaceae</taxon>
        <taxon>Buchnera</taxon>
    </lineage>
</organism>
<dbReference type="GO" id="GO:0005737">
    <property type="term" value="C:cytoplasm"/>
    <property type="evidence" value="ECO:0007669"/>
    <property type="project" value="UniProtKB-SubCell"/>
</dbReference>
<dbReference type="HAMAP" id="MF_00534">
    <property type="entry name" value="Asn_tRNA_synth"/>
    <property type="match status" value="1"/>
</dbReference>
<keyword evidence="4 8" id="KW-0547">Nucleotide-binding</keyword>
<comment type="subcellular location">
    <subcellularLocation>
        <location evidence="8">Cytoplasm</location>
    </subcellularLocation>
</comment>
<evidence type="ECO:0000256" key="5">
    <source>
        <dbReference type="ARBA" id="ARBA00022840"/>
    </source>
</evidence>
<dbReference type="GO" id="GO:0003676">
    <property type="term" value="F:nucleic acid binding"/>
    <property type="evidence" value="ECO:0007669"/>
    <property type="project" value="InterPro"/>
</dbReference>
<accession>A0A3G2I602</accession>
<dbReference type="SUPFAM" id="SSF50249">
    <property type="entry name" value="Nucleic acid-binding proteins"/>
    <property type="match status" value="1"/>
</dbReference>
<dbReference type="FunFam" id="3.30.930.10:FF:000016">
    <property type="entry name" value="Asparagine--tRNA ligase"/>
    <property type="match status" value="1"/>
</dbReference>
<dbReference type="InterPro" id="IPR004365">
    <property type="entry name" value="NA-bd_OB_tRNA"/>
</dbReference>
<proteinExistence type="inferred from homology"/>
<evidence type="ECO:0000256" key="2">
    <source>
        <dbReference type="ARBA" id="ARBA00022490"/>
    </source>
</evidence>
<dbReference type="InterPro" id="IPR012340">
    <property type="entry name" value="NA-bd_OB-fold"/>
</dbReference>
<comment type="subunit">
    <text evidence="8">Homodimer.</text>
</comment>
<evidence type="ECO:0000256" key="3">
    <source>
        <dbReference type="ARBA" id="ARBA00022598"/>
    </source>
</evidence>
<dbReference type="GO" id="GO:0005524">
    <property type="term" value="F:ATP binding"/>
    <property type="evidence" value="ECO:0007669"/>
    <property type="project" value="UniProtKB-UniRule"/>
</dbReference>
<dbReference type="Pfam" id="PF00152">
    <property type="entry name" value="tRNA-synt_2"/>
    <property type="match status" value="1"/>
</dbReference>